<comment type="caution">
    <text evidence="1">The sequence shown here is derived from an EMBL/GenBank/DDBJ whole genome shotgun (WGS) entry which is preliminary data.</text>
</comment>
<name>A0A3M0KRJ3_HIRRU</name>
<dbReference type="AlphaFoldDB" id="A0A3M0KRJ3"/>
<organism evidence="1 2">
    <name type="scientific">Hirundo rustica rustica</name>
    <dbReference type="NCBI Taxonomy" id="333673"/>
    <lineage>
        <taxon>Eukaryota</taxon>
        <taxon>Metazoa</taxon>
        <taxon>Chordata</taxon>
        <taxon>Craniata</taxon>
        <taxon>Vertebrata</taxon>
        <taxon>Euteleostomi</taxon>
        <taxon>Archelosauria</taxon>
        <taxon>Archosauria</taxon>
        <taxon>Dinosauria</taxon>
        <taxon>Saurischia</taxon>
        <taxon>Theropoda</taxon>
        <taxon>Coelurosauria</taxon>
        <taxon>Aves</taxon>
        <taxon>Neognathae</taxon>
        <taxon>Neoaves</taxon>
        <taxon>Telluraves</taxon>
        <taxon>Australaves</taxon>
        <taxon>Passeriformes</taxon>
        <taxon>Sylvioidea</taxon>
        <taxon>Hirundinidae</taxon>
        <taxon>Hirundo</taxon>
    </lineage>
</organism>
<keyword evidence="2" id="KW-1185">Reference proteome</keyword>
<gene>
    <name evidence="1" type="ORF">DUI87_08083</name>
</gene>
<protein>
    <submittedName>
        <fullName evidence="1">Uncharacterized protein</fullName>
    </submittedName>
</protein>
<evidence type="ECO:0000313" key="1">
    <source>
        <dbReference type="EMBL" id="RMC15878.1"/>
    </source>
</evidence>
<proteinExistence type="predicted"/>
<dbReference type="EMBL" id="QRBI01000104">
    <property type="protein sequence ID" value="RMC15878.1"/>
    <property type="molecule type" value="Genomic_DNA"/>
</dbReference>
<evidence type="ECO:0000313" key="2">
    <source>
        <dbReference type="Proteomes" id="UP000269221"/>
    </source>
</evidence>
<sequence>MVRQLSRCRLWSSKEEQEIHLQPMEDSTLEFHWWMFKGGCGPVESPRWTRLMAGPVGQWGEEPMFADRICDPEGDPQ</sequence>
<dbReference type="OrthoDB" id="9397495at2759"/>
<dbReference type="Proteomes" id="UP000269221">
    <property type="component" value="Unassembled WGS sequence"/>
</dbReference>
<reference evidence="1 2" key="1">
    <citation type="submission" date="2018-07" db="EMBL/GenBank/DDBJ databases">
        <title>A high quality draft genome assembly of the barn swallow (H. rustica rustica).</title>
        <authorList>
            <person name="Formenti G."/>
            <person name="Chiara M."/>
            <person name="Poveda L."/>
            <person name="Francoijs K.-J."/>
            <person name="Bonisoli-Alquati A."/>
            <person name="Canova L."/>
            <person name="Gianfranceschi L."/>
            <person name="Horner D.S."/>
            <person name="Saino N."/>
        </authorList>
    </citation>
    <scope>NUCLEOTIDE SEQUENCE [LARGE SCALE GENOMIC DNA]</scope>
    <source>
        <strain evidence="1">Chelidonia</strain>
        <tissue evidence="1">Blood</tissue>
    </source>
</reference>
<accession>A0A3M0KRJ3</accession>